<evidence type="ECO:0000313" key="2">
    <source>
        <dbReference type="Proteomes" id="UP001239111"/>
    </source>
</evidence>
<keyword evidence="2" id="KW-1185">Reference proteome</keyword>
<evidence type="ECO:0000313" key="1">
    <source>
        <dbReference type="EMBL" id="KAJ8670723.1"/>
    </source>
</evidence>
<organism evidence="1 2">
    <name type="scientific">Eretmocerus hayati</name>
    <dbReference type="NCBI Taxonomy" id="131215"/>
    <lineage>
        <taxon>Eukaryota</taxon>
        <taxon>Metazoa</taxon>
        <taxon>Ecdysozoa</taxon>
        <taxon>Arthropoda</taxon>
        <taxon>Hexapoda</taxon>
        <taxon>Insecta</taxon>
        <taxon>Pterygota</taxon>
        <taxon>Neoptera</taxon>
        <taxon>Endopterygota</taxon>
        <taxon>Hymenoptera</taxon>
        <taxon>Apocrita</taxon>
        <taxon>Proctotrupomorpha</taxon>
        <taxon>Chalcidoidea</taxon>
        <taxon>Aphelinidae</taxon>
        <taxon>Aphelininae</taxon>
        <taxon>Eretmocerus</taxon>
    </lineage>
</organism>
<sequence>MNSLSGHSTLIGHFSGEVISYACRNTICWQCKLNPDKEHDCKQNHRGSSKSMGSDMAVQMILRNDLLVELNCRIKTVIGDDDAAYLSALKKLSPYAIEKWSDFNHVKKTFNSKLWDMKLTANLREYFSKMFALAIRPNKGEEIKVKIALQSIVPHAFGDHELCGDYCKTDENGVHVYKHSKNGQCLIDVGLKEKLMKIIQPYINNSKQISPCASSRANESSNNTVCSEHSNTNFHGGSESHSFRVAAAVCQKNLGYEYIISLNPILELSPGEHSKIHRKKSKETLLTSKK</sequence>
<reference evidence="1" key="1">
    <citation type="submission" date="2023-04" db="EMBL/GenBank/DDBJ databases">
        <title>A chromosome-level genome assembly of the parasitoid wasp Eretmocerus hayati.</title>
        <authorList>
            <person name="Zhong Y."/>
            <person name="Liu S."/>
            <person name="Liu Y."/>
        </authorList>
    </citation>
    <scope>NUCLEOTIDE SEQUENCE</scope>
    <source>
        <strain evidence="1">ZJU_SS_LIU_2023</strain>
    </source>
</reference>
<name>A0ACC2NIJ2_9HYME</name>
<accession>A0ACC2NIJ2</accession>
<proteinExistence type="predicted"/>
<comment type="caution">
    <text evidence="1">The sequence shown here is derived from an EMBL/GenBank/DDBJ whole genome shotgun (WGS) entry which is preliminary data.</text>
</comment>
<dbReference type="Proteomes" id="UP001239111">
    <property type="component" value="Chromosome 3"/>
</dbReference>
<dbReference type="EMBL" id="CM056743">
    <property type="protein sequence ID" value="KAJ8670723.1"/>
    <property type="molecule type" value="Genomic_DNA"/>
</dbReference>
<protein>
    <submittedName>
        <fullName evidence="1">Uncharacterized protein</fullName>
    </submittedName>
</protein>
<gene>
    <name evidence="1" type="ORF">QAD02_001982</name>
</gene>